<comment type="subcellular location">
    <subcellularLocation>
        <location evidence="1">Cell membrane</location>
        <topology evidence="1">Multi-pass membrane protein</topology>
    </subcellularLocation>
</comment>
<dbReference type="PANTHER" id="PTHR42643:SF24">
    <property type="entry name" value="IONOTROPIC RECEPTOR 60A"/>
    <property type="match status" value="1"/>
</dbReference>
<keyword evidence="12" id="KW-0407">Ion channel</keyword>
<protein>
    <submittedName>
        <fullName evidence="16">Uncharacterized protein</fullName>
    </submittedName>
</protein>
<dbReference type="InterPro" id="IPR019594">
    <property type="entry name" value="Glu/Gly-bd"/>
</dbReference>
<dbReference type="Proteomes" id="UP001487740">
    <property type="component" value="Unassembled WGS sequence"/>
</dbReference>
<dbReference type="FunFam" id="3.40.190.10:FF:000024">
    <property type="entry name" value="Glutamate receptor, ionotropic, delta 1"/>
    <property type="match status" value="1"/>
</dbReference>
<organism evidence="16 17">
    <name type="scientific">Scylla paramamosain</name>
    <name type="common">Mud crab</name>
    <dbReference type="NCBI Taxonomy" id="85552"/>
    <lineage>
        <taxon>Eukaryota</taxon>
        <taxon>Metazoa</taxon>
        <taxon>Ecdysozoa</taxon>
        <taxon>Arthropoda</taxon>
        <taxon>Crustacea</taxon>
        <taxon>Multicrustacea</taxon>
        <taxon>Malacostraca</taxon>
        <taxon>Eumalacostraca</taxon>
        <taxon>Eucarida</taxon>
        <taxon>Decapoda</taxon>
        <taxon>Pleocyemata</taxon>
        <taxon>Brachyura</taxon>
        <taxon>Eubrachyura</taxon>
        <taxon>Portunoidea</taxon>
        <taxon>Portunidae</taxon>
        <taxon>Portuninae</taxon>
        <taxon>Scylla</taxon>
    </lineage>
</organism>
<name>A0AAW0UN90_SCYPA</name>
<dbReference type="SMART" id="SM00918">
    <property type="entry name" value="Lig_chan-Glu_bd"/>
    <property type="match status" value="1"/>
</dbReference>
<evidence type="ECO:0000256" key="10">
    <source>
        <dbReference type="ARBA" id="ARBA00023180"/>
    </source>
</evidence>
<evidence type="ECO:0000256" key="6">
    <source>
        <dbReference type="ARBA" id="ARBA00022989"/>
    </source>
</evidence>
<keyword evidence="6 13" id="KW-1133">Transmembrane helix</keyword>
<evidence type="ECO:0000256" key="11">
    <source>
        <dbReference type="ARBA" id="ARBA00023286"/>
    </source>
</evidence>
<dbReference type="Gene3D" id="1.10.287.70">
    <property type="match status" value="1"/>
</dbReference>
<dbReference type="SMART" id="SM00079">
    <property type="entry name" value="PBPe"/>
    <property type="match status" value="1"/>
</dbReference>
<feature type="transmembrane region" description="Helical" evidence="13">
    <location>
        <begin position="350"/>
        <end position="370"/>
    </location>
</feature>
<keyword evidence="5 13" id="KW-0812">Transmembrane</keyword>
<comment type="similarity">
    <text evidence="2">Belongs to the glutamate-gated ion channel (TC 1.A.10.1) family.</text>
</comment>
<dbReference type="EMBL" id="JARAKH010000010">
    <property type="protein sequence ID" value="KAK8400335.1"/>
    <property type="molecule type" value="Genomic_DNA"/>
</dbReference>
<sequence length="661" mass="72438">MALARPGYCFTLAVSNMAVAAAAVALTTVAVVGFRTALAVDLTHLPALAVVTRDAPLHLQLPMEALLILQDVSKRLGLGLVASSLHRRSLSFPSRVSAVVGVGRCSLLGDIQRALLTHSRPALVISPHNCSQTAVLRTHSSEQQQHHHLWPCIGWVLHEWLQAALRGRACGGGCVAGMPRPRSRMPQEAFEECLAVRGLRTPRGAALRLPSSAADTSAFTLRNATITLATIHRPPFTMLRKDHNNVILSAYGLCFSMLELLSQTLEFKYRLVEVPDNGFGALQEDGSWDGMVGMVLRKEADGAVASFTVNLARSTVIDYTHPYFEEPTGILIPPPTSGDTMASFLMPFSWQVWVVTGIMLVVVGWLLHFLSTKGDLPLLYPNKGRTPAPLSHYVAVTGQALVAQYRASTGSPRRLVVPRVCTDPQLLGDSYRFPYRSQHREGEPLFLQPRRSQLWRLKTCEGMKAHVADSLAELTEQTKVVWAVRRGSIHQLLFMLAEQGIYAKVGRLLEQRPDLLVGSDNEGLQKVRSGGYAFIKEMSFLEFAIADDLAANGRCSFGLAGDGFFNAHISWIFQKHSPITAEINSRMVWLAQSGLTTKWRREFFPPPNECTRPTVKGPRRLSLEDLSGCFTLAAAGMLLAAMVLLLELLVAKSPSSPGTED</sequence>
<keyword evidence="9" id="KW-0675">Receptor</keyword>
<dbReference type="Gene3D" id="3.40.190.10">
    <property type="entry name" value="Periplasmic binding protein-like II"/>
    <property type="match status" value="2"/>
</dbReference>
<proteinExistence type="inferred from homology"/>
<dbReference type="InterPro" id="IPR001320">
    <property type="entry name" value="Iontro_rcpt_C"/>
</dbReference>
<evidence type="ECO:0000313" key="17">
    <source>
        <dbReference type="Proteomes" id="UP001487740"/>
    </source>
</evidence>
<dbReference type="AlphaFoldDB" id="A0AAW0UN90"/>
<keyword evidence="7" id="KW-0406">Ion transport</keyword>
<keyword evidence="11" id="KW-1071">Ligand-gated ion channel</keyword>
<evidence type="ECO:0000259" key="14">
    <source>
        <dbReference type="SMART" id="SM00079"/>
    </source>
</evidence>
<evidence type="ECO:0000256" key="13">
    <source>
        <dbReference type="SAM" id="Phobius"/>
    </source>
</evidence>
<evidence type="ECO:0000259" key="15">
    <source>
        <dbReference type="SMART" id="SM00918"/>
    </source>
</evidence>
<dbReference type="GO" id="GO:0050906">
    <property type="term" value="P:detection of stimulus involved in sensory perception"/>
    <property type="evidence" value="ECO:0007669"/>
    <property type="project" value="UniProtKB-ARBA"/>
</dbReference>
<evidence type="ECO:0000256" key="12">
    <source>
        <dbReference type="ARBA" id="ARBA00023303"/>
    </source>
</evidence>
<feature type="transmembrane region" description="Helical" evidence="13">
    <location>
        <begin position="629"/>
        <end position="651"/>
    </location>
</feature>
<keyword evidence="8 13" id="KW-0472">Membrane</keyword>
<dbReference type="PANTHER" id="PTHR42643">
    <property type="entry name" value="IONOTROPIC RECEPTOR 20A-RELATED"/>
    <property type="match status" value="1"/>
</dbReference>
<evidence type="ECO:0000256" key="9">
    <source>
        <dbReference type="ARBA" id="ARBA00023170"/>
    </source>
</evidence>
<evidence type="ECO:0000256" key="2">
    <source>
        <dbReference type="ARBA" id="ARBA00008685"/>
    </source>
</evidence>
<evidence type="ECO:0000256" key="5">
    <source>
        <dbReference type="ARBA" id="ARBA00022692"/>
    </source>
</evidence>
<keyword evidence="3" id="KW-0813">Transport</keyword>
<reference evidence="16 17" key="1">
    <citation type="submission" date="2023-03" db="EMBL/GenBank/DDBJ databases">
        <title>High-quality genome of Scylla paramamosain provides insights in environmental adaptation.</title>
        <authorList>
            <person name="Zhang L."/>
        </authorList>
    </citation>
    <scope>NUCLEOTIDE SEQUENCE [LARGE SCALE GENOMIC DNA]</scope>
    <source>
        <strain evidence="16">LZ_2023a</strain>
        <tissue evidence="16">Muscle</tissue>
    </source>
</reference>
<evidence type="ECO:0000313" key="16">
    <source>
        <dbReference type="EMBL" id="KAK8400335.1"/>
    </source>
</evidence>
<dbReference type="GO" id="GO:0015276">
    <property type="term" value="F:ligand-gated monoatomic ion channel activity"/>
    <property type="evidence" value="ECO:0007669"/>
    <property type="project" value="InterPro"/>
</dbReference>
<evidence type="ECO:0000256" key="7">
    <source>
        <dbReference type="ARBA" id="ARBA00023065"/>
    </source>
</evidence>
<accession>A0AAW0UN90</accession>
<gene>
    <name evidence="16" type="ORF">O3P69_003199</name>
</gene>
<feature type="domain" description="Ionotropic glutamate receptor L-glutamate and glycine-binding" evidence="15">
    <location>
        <begin position="235"/>
        <end position="297"/>
    </location>
</feature>
<comment type="caution">
    <text evidence="16">The sequence shown here is derived from an EMBL/GenBank/DDBJ whole genome shotgun (WGS) entry which is preliminary data.</text>
</comment>
<keyword evidence="17" id="KW-1185">Reference proteome</keyword>
<dbReference type="Pfam" id="PF10613">
    <property type="entry name" value="Lig_chan-Glu_bd"/>
    <property type="match status" value="1"/>
</dbReference>
<dbReference type="SUPFAM" id="SSF53850">
    <property type="entry name" value="Periplasmic binding protein-like II"/>
    <property type="match status" value="1"/>
</dbReference>
<feature type="domain" description="Ionotropic glutamate receptor C-terminal" evidence="14">
    <location>
        <begin position="225"/>
        <end position="606"/>
    </location>
</feature>
<evidence type="ECO:0000256" key="3">
    <source>
        <dbReference type="ARBA" id="ARBA00022448"/>
    </source>
</evidence>
<keyword evidence="4" id="KW-1003">Cell membrane</keyword>
<keyword evidence="10" id="KW-0325">Glycoprotein</keyword>
<dbReference type="InterPro" id="IPR052192">
    <property type="entry name" value="Insect_Ionotropic_Sensory_Rcpt"/>
</dbReference>
<evidence type="ECO:0000256" key="1">
    <source>
        <dbReference type="ARBA" id="ARBA00004651"/>
    </source>
</evidence>
<dbReference type="GO" id="GO:0005886">
    <property type="term" value="C:plasma membrane"/>
    <property type="evidence" value="ECO:0007669"/>
    <property type="project" value="UniProtKB-SubCell"/>
</dbReference>
<evidence type="ECO:0000256" key="4">
    <source>
        <dbReference type="ARBA" id="ARBA00022475"/>
    </source>
</evidence>
<evidence type="ECO:0000256" key="8">
    <source>
        <dbReference type="ARBA" id="ARBA00023136"/>
    </source>
</evidence>